<feature type="active site" evidence="3">
    <location>
        <position position="140"/>
    </location>
</feature>
<dbReference type="CDD" id="cd01061">
    <property type="entry name" value="RNase_T2_euk"/>
    <property type="match status" value="1"/>
</dbReference>
<evidence type="ECO:0000256" key="4">
    <source>
        <dbReference type="RuleBase" id="RU004328"/>
    </source>
</evidence>
<feature type="active site" evidence="3">
    <location>
        <position position="89"/>
    </location>
</feature>
<dbReference type="InterPro" id="IPR036430">
    <property type="entry name" value="RNase_T2-like_sf"/>
</dbReference>
<feature type="transmembrane region" description="Helical" evidence="5">
    <location>
        <begin position="269"/>
        <end position="296"/>
    </location>
</feature>
<dbReference type="GO" id="GO:0005576">
    <property type="term" value="C:extracellular region"/>
    <property type="evidence" value="ECO:0007669"/>
    <property type="project" value="TreeGrafter"/>
</dbReference>
<feature type="active site" evidence="3">
    <location>
        <position position="144"/>
    </location>
</feature>
<dbReference type="RefSeq" id="XP_044560153.1">
    <property type="nucleotide sequence ID" value="XM_044708958.1"/>
</dbReference>
<dbReference type="PROSITE" id="PS00531">
    <property type="entry name" value="RNASE_T2_2"/>
    <property type="match status" value="1"/>
</dbReference>
<feature type="transmembrane region" description="Helical" evidence="5">
    <location>
        <begin position="12"/>
        <end position="36"/>
    </location>
</feature>
<dbReference type="GeneID" id="68112652"/>
<dbReference type="SUPFAM" id="SSF55895">
    <property type="entry name" value="Ribonuclease Rh-like"/>
    <property type="match status" value="1"/>
</dbReference>
<evidence type="ECO:0000313" key="7">
    <source>
        <dbReference type="Proteomes" id="UP000444721"/>
    </source>
</evidence>
<dbReference type="GO" id="GO:0003723">
    <property type="term" value="F:RNA binding"/>
    <property type="evidence" value="ECO:0007669"/>
    <property type="project" value="InterPro"/>
</dbReference>
<dbReference type="Proteomes" id="UP000444721">
    <property type="component" value="Unassembled WGS sequence"/>
</dbReference>
<proteinExistence type="inferred from homology"/>
<dbReference type="VEuPathDB" id="AmoebaDB:NfTy_066190"/>
<sequence>MFLIKAHPQTLPVTTTTTTSSVFVILMSVLCLVSFYHSTLITAEPLSSAAINADESFDIFVFALTWPGSACYSLSPCSIPQGISDFTIHGLWPNKLVGKLGPFYCNAPRFNYSLIQDMKPELDYYWTDYKNAAPGLWQHEYEKHGSCAYQLSQFSSNGVRDYFKNSINLRKNMKDIVKSLQKYSITPSNTTVYSISKLKDAFKNSGFGQPAVVCFNSTILSEVRFCTDKNLTFIDCPPQVGDSCSAKDGSQNIQVVFTQLSTVTAEPNLTLVGVLIGLLCGFVILSVVFFFCTLLIKILFNNKRKNTYHNF</sequence>
<dbReference type="PANTHER" id="PTHR11240:SF22">
    <property type="entry name" value="RIBONUCLEASE T2"/>
    <property type="match status" value="1"/>
</dbReference>
<dbReference type="GO" id="GO:0033897">
    <property type="term" value="F:ribonuclease T2 activity"/>
    <property type="evidence" value="ECO:0007669"/>
    <property type="project" value="InterPro"/>
</dbReference>
<dbReference type="EMBL" id="VFQX01000044">
    <property type="protein sequence ID" value="KAF0975440.1"/>
    <property type="molecule type" value="Genomic_DNA"/>
</dbReference>
<protein>
    <submittedName>
        <fullName evidence="6">Uncharacterized protein</fullName>
    </submittedName>
</protein>
<keyword evidence="5" id="KW-1133">Transmembrane helix</keyword>
<dbReference type="Pfam" id="PF00445">
    <property type="entry name" value="Ribonuclease_T2"/>
    <property type="match status" value="1"/>
</dbReference>
<comment type="caution">
    <text evidence="6">The sequence shown here is derived from an EMBL/GenBank/DDBJ whole genome shotgun (WGS) entry which is preliminary data.</text>
</comment>
<dbReference type="InterPro" id="IPR033697">
    <property type="entry name" value="Ribonuclease_T2_eukaryotic"/>
</dbReference>
<evidence type="ECO:0000313" key="6">
    <source>
        <dbReference type="EMBL" id="KAF0975440.1"/>
    </source>
</evidence>
<comment type="similarity">
    <text evidence="1 4">Belongs to the RNase T2 family.</text>
</comment>
<evidence type="ECO:0000256" key="5">
    <source>
        <dbReference type="SAM" id="Phobius"/>
    </source>
</evidence>
<keyword evidence="5" id="KW-0472">Membrane</keyword>
<reference evidence="6 7" key="1">
    <citation type="journal article" date="2019" name="Sci. Rep.">
        <title>Nanopore sequencing improves the draft genome of the human pathogenic amoeba Naegleria fowleri.</title>
        <authorList>
            <person name="Liechti N."/>
            <person name="Schurch N."/>
            <person name="Bruggmann R."/>
            <person name="Wittwer M."/>
        </authorList>
    </citation>
    <scope>NUCLEOTIDE SEQUENCE [LARGE SCALE GENOMIC DNA]</scope>
    <source>
        <strain evidence="6 7">ATCC 30894</strain>
    </source>
</reference>
<dbReference type="VEuPathDB" id="AmoebaDB:NF0014650"/>
<evidence type="ECO:0000256" key="2">
    <source>
        <dbReference type="ARBA" id="ARBA00023157"/>
    </source>
</evidence>
<keyword evidence="2" id="KW-1015">Disulfide bond</keyword>
<dbReference type="InterPro" id="IPR001568">
    <property type="entry name" value="RNase_T2-like"/>
</dbReference>
<name>A0A6A5BN97_NAEFO</name>
<keyword evidence="5" id="KW-0812">Transmembrane</keyword>
<evidence type="ECO:0000256" key="3">
    <source>
        <dbReference type="PIRSR" id="PIRSR633697-1"/>
    </source>
</evidence>
<dbReference type="Gene3D" id="3.90.730.10">
    <property type="entry name" value="Ribonuclease T2-like"/>
    <property type="match status" value="1"/>
</dbReference>
<evidence type="ECO:0000256" key="1">
    <source>
        <dbReference type="ARBA" id="ARBA00007469"/>
    </source>
</evidence>
<dbReference type="AlphaFoldDB" id="A0A6A5BN97"/>
<accession>A0A6A5BN97</accession>
<dbReference type="InterPro" id="IPR033130">
    <property type="entry name" value="RNase_T2_His_AS_2"/>
</dbReference>
<dbReference type="VEuPathDB" id="AmoebaDB:FDP41_005434"/>
<dbReference type="PROSITE" id="PS00530">
    <property type="entry name" value="RNASE_T2_1"/>
    <property type="match status" value="1"/>
</dbReference>
<keyword evidence="7" id="KW-1185">Reference proteome</keyword>
<dbReference type="InterPro" id="IPR018188">
    <property type="entry name" value="RNase_T2_His_AS_1"/>
</dbReference>
<dbReference type="GO" id="GO:0006401">
    <property type="term" value="P:RNA catabolic process"/>
    <property type="evidence" value="ECO:0007669"/>
    <property type="project" value="TreeGrafter"/>
</dbReference>
<dbReference type="OrthoDB" id="435754at2759"/>
<gene>
    <name evidence="6" type="ORF">FDP41_005434</name>
</gene>
<organism evidence="6 7">
    <name type="scientific">Naegleria fowleri</name>
    <name type="common">Brain eating amoeba</name>
    <dbReference type="NCBI Taxonomy" id="5763"/>
    <lineage>
        <taxon>Eukaryota</taxon>
        <taxon>Discoba</taxon>
        <taxon>Heterolobosea</taxon>
        <taxon>Tetramitia</taxon>
        <taxon>Eutetramitia</taxon>
        <taxon>Vahlkampfiidae</taxon>
        <taxon>Naegleria</taxon>
    </lineage>
</organism>
<dbReference type="PANTHER" id="PTHR11240">
    <property type="entry name" value="RIBONUCLEASE T2"/>
    <property type="match status" value="1"/>
</dbReference>